<feature type="transmembrane region" description="Helical" evidence="8">
    <location>
        <begin position="523"/>
        <end position="541"/>
    </location>
</feature>
<dbReference type="EMBL" id="BSDY01000027">
    <property type="protein sequence ID" value="GLI57877.1"/>
    <property type="molecule type" value="Genomic_DNA"/>
</dbReference>
<feature type="transmembrane region" description="Helical" evidence="8">
    <location>
        <begin position="20"/>
        <end position="43"/>
    </location>
</feature>
<feature type="transmembrane region" description="Helical" evidence="8">
    <location>
        <begin position="146"/>
        <end position="169"/>
    </location>
</feature>
<evidence type="ECO:0000256" key="1">
    <source>
        <dbReference type="ARBA" id="ARBA00004429"/>
    </source>
</evidence>
<feature type="transmembrane region" description="Helical" evidence="8">
    <location>
        <begin position="377"/>
        <end position="395"/>
    </location>
</feature>
<evidence type="ECO:0000256" key="8">
    <source>
        <dbReference type="RuleBase" id="RU363032"/>
    </source>
</evidence>
<dbReference type="Gene3D" id="1.10.3720.10">
    <property type="entry name" value="MetI-like"/>
    <property type="match status" value="2"/>
</dbReference>
<evidence type="ECO:0000256" key="6">
    <source>
        <dbReference type="ARBA" id="ARBA00022989"/>
    </source>
</evidence>
<feature type="transmembrane region" description="Helical" evidence="8">
    <location>
        <begin position="293"/>
        <end position="319"/>
    </location>
</feature>
<feature type="domain" description="ABC transmembrane type-1" evidence="9">
    <location>
        <begin position="62"/>
        <end position="264"/>
    </location>
</feature>
<dbReference type="AlphaFoldDB" id="A0A9W6GNV7"/>
<gene>
    <name evidence="10" type="ORF">PM10SUCC1_33910</name>
</gene>
<dbReference type="GO" id="GO:0055085">
    <property type="term" value="P:transmembrane transport"/>
    <property type="evidence" value="ECO:0007669"/>
    <property type="project" value="InterPro"/>
</dbReference>
<keyword evidence="3" id="KW-1003">Cell membrane</keyword>
<sequence>MNSTLKNRVVRSLSVHLDSWSTLSVILVIGILSPLILVTRGIFLPVNETFSHLMDTVLTEYVINTFIICIGVGIFTSVIGVGTAWFVSVYEFPLRRFYSWGLILPLAIPTYIAGYIYGDMFSYTGSIMYLLRKYLGYNKNIDIMNIWGVIGIFTFFFYPYVFIVMKSFFAKESSTMIEASQSLGKSMGTTFFKIILPLSRVSLVGGVSLVLMEVLNAYGLVSHFGVTTFSTGIFRTWLSLGDLDASIKLSSILVVIVFAILNLEKAFRGRRSYSFSSTKVKPIKRRTLSRGKALAISGVCTLIFAIGFAIPVIQLLAWARVTYTYFDYEELLEVLGNSLSVTLLASIIIVVVAVIIANSVRLNKLSLSKFLSKGANLGYSIPGAVIAIGVMSMFIGVDRKFQGFYRLMGIDKTLVLSSSFVILVFAYMVRFLAVPYNSIESGFDKVGVKFHEASRTFGFGVTKTFMKVDFPMIKSSIGGALILVFIEIVKELPLTLILRPFNFQTLSTFIQQYANDEMIQESSIPSLLLVGMCAVAVYAFTNMSKKKES</sequence>
<dbReference type="Proteomes" id="UP001144471">
    <property type="component" value="Unassembled WGS sequence"/>
</dbReference>
<keyword evidence="4" id="KW-0997">Cell inner membrane</keyword>
<keyword evidence="6 8" id="KW-1133">Transmembrane helix</keyword>
<feature type="transmembrane region" description="Helical" evidence="8">
    <location>
        <begin position="63"/>
        <end position="90"/>
    </location>
</feature>
<dbReference type="SUPFAM" id="SSF161098">
    <property type="entry name" value="MetI-like"/>
    <property type="match status" value="2"/>
</dbReference>
<evidence type="ECO:0000256" key="5">
    <source>
        <dbReference type="ARBA" id="ARBA00022692"/>
    </source>
</evidence>
<dbReference type="CDD" id="cd06261">
    <property type="entry name" value="TM_PBP2"/>
    <property type="match status" value="2"/>
</dbReference>
<dbReference type="PROSITE" id="PS50928">
    <property type="entry name" value="ABC_TM1"/>
    <property type="match status" value="2"/>
</dbReference>
<reference evidence="10" key="1">
    <citation type="submission" date="2022-12" db="EMBL/GenBank/DDBJ databases">
        <title>Reference genome sequencing for broad-spectrum identification of bacterial and archaeal isolates by mass spectrometry.</title>
        <authorList>
            <person name="Sekiguchi Y."/>
            <person name="Tourlousse D.M."/>
        </authorList>
    </citation>
    <scope>NUCLEOTIDE SEQUENCE</scope>
    <source>
        <strain evidence="10">10succ1</strain>
    </source>
</reference>
<evidence type="ECO:0000256" key="2">
    <source>
        <dbReference type="ARBA" id="ARBA00022448"/>
    </source>
</evidence>
<dbReference type="PANTHER" id="PTHR43357:SF3">
    <property type="entry name" value="FE(3+)-TRANSPORT SYSTEM PERMEASE PROTEIN FBPB 2"/>
    <property type="match status" value="1"/>
</dbReference>
<comment type="similarity">
    <text evidence="8">Belongs to the binding-protein-dependent transport system permease family.</text>
</comment>
<dbReference type="RefSeq" id="WP_281837552.1">
    <property type="nucleotide sequence ID" value="NZ_BSDY01000027.1"/>
</dbReference>
<keyword evidence="2 8" id="KW-0813">Transport</keyword>
<organism evidence="10 11">
    <name type="scientific">Propionigenium maris DSM 9537</name>
    <dbReference type="NCBI Taxonomy" id="1123000"/>
    <lineage>
        <taxon>Bacteria</taxon>
        <taxon>Fusobacteriati</taxon>
        <taxon>Fusobacteriota</taxon>
        <taxon>Fusobacteriia</taxon>
        <taxon>Fusobacteriales</taxon>
        <taxon>Fusobacteriaceae</taxon>
        <taxon>Propionigenium</taxon>
    </lineage>
</organism>
<feature type="transmembrane region" description="Helical" evidence="8">
    <location>
        <begin position="339"/>
        <end position="357"/>
    </location>
</feature>
<feature type="transmembrane region" description="Helical" evidence="8">
    <location>
        <begin position="472"/>
        <end position="489"/>
    </location>
</feature>
<dbReference type="InterPro" id="IPR035906">
    <property type="entry name" value="MetI-like_sf"/>
</dbReference>
<feature type="transmembrane region" description="Helical" evidence="8">
    <location>
        <begin position="415"/>
        <end position="433"/>
    </location>
</feature>
<dbReference type="InterPro" id="IPR000515">
    <property type="entry name" value="MetI-like"/>
</dbReference>
<evidence type="ECO:0000313" key="11">
    <source>
        <dbReference type="Proteomes" id="UP001144471"/>
    </source>
</evidence>
<dbReference type="PANTHER" id="PTHR43357">
    <property type="entry name" value="INNER MEMBRANE ABC TRANSPORTER PERMEASE PROTEIN YDCV"/>
    <property type="match status" value="1"/>
</dbReference>
<dbReference type="GO" id="GO:0005886">
    <property type="term" value="C:plasma membrane"/>
    <property type="evidence" value="ECO:0007669"/>
    <property type="project" value="UniProtKB-SubCell"/>
</dbReference>
<evidence type="ECO:0000313" key="10">
    <source>
        <dbReference type="EMBL" id="GLI57877.1"/>
    </source>
</evidence>
<comment type="caution">
    <text evidence="10">The sequence shown here is derived from an EMBL/GenBank/DDBJ whole genome shotgun (WGS) entry which is preliminary data.</text>
</comment>
<proteinExistence type="inferred from homology"/>
<keyword evidence="5 8" id="KW-0812">Transmembrane</keyword>
<evidence type="ECO:0000256" key="3">
    <source>
        <dbReference type="ARBA" id="ARBA00022475"/>
    </source>
</evidence>
<evidence type="ECO:0000256" key="4">
    <source>
        <dbReference type="ARBA" id="ARBA00022519"/>
    </source>
</evidence>
<feature type="domain" description="ABC transmembrane type-1" evidence="9">
    <location>
        <begin position="335"/>
        <end position="540"/>
    </location>
</feature>
<accession>A0A9W6GNV7</accession>
<dbReference type="Pfam" id="PF00528">
    <property type="entry name" value="BPD_transp_1"/>
    <property type="match status" value="1"/>
</dbReference>
<feature type="transmembrane region" description="Helical" evidence="8">
    <location>
        <begin position="97"/>
        <end position="118"/>
    </location>
</feature>
<evidence type="ECO:0000259" key="9">
    <source>
        <dbReference type="PROSITE" id="PS50928"/>
    </source>
</evidence>
<keyword evidence="11" id="KW-1185">Reference proteome</keyword>
<protein>
    <submittedName>
        <fullName evidence="10">Iron ABC transporter permease</fullName>
    </submittedName>
</protein>
<name>A0A9W6GNV7_9FUSO</name>
<comment type="subcellular location">
    <subcellularLocation>
        <location evidence="1">Cell inner membrane</location>
        <topology evidence="1">Multi-pass membrane protein</topology>
    </subcellularLocation>
    <subcellularLocation>
        <location evidence="8">Cell membrane</location>
        <topology evidence="8">Multi-pass membrane protein</topology>
    </subcellularLocation>
</comment>
<keyword evidence="7 8" id="KW-0472">Membrane</keyword>
<evidence type="ECO:0000256" key="7">
    <source>
        <dbReference type="ARBA" id="ARBA00023136"/>
    </source>
</evidence>
<feature type="transmembrane region" description="Helical" evidence="8">
    <location>
        <begin position="245"/>
        <end position="263"/>
    </location>
</feature>